<keyword evidence="1" id="KW-0472">Membrane</keyword>
<feature type="transmembrane region" description="Helical" evidence="1">
    <location>
        <begin position="12"/>
        <end position="29"/>
    </location>
</feature>
<accession>A0AAX2IBX2</accession>
<dbReference type="Proteomes" id="UP000249902">
    <property type="component" value="Unassembled WGS sequence"/>
</dbReference>
<feature type="domain" description="VOC" evidence="2">
    <location>
        <begin position="36"/>
        <end position="157"/>
    </location>
</feature>
<comment type="caution">
    <text evidence="3">The sequence shown here is derived from an EMBL/GenBank/DDBJ whole genome shotgun (WGS) entry which is preliminary data.</text>
</comment>
<dbReference type="PROSITE" id="PS51819">
    <property type="entry name" value="VOC"/>
    <property type="match status" value="1"/>
</dbReference>
<dbReference type="AlphaFoldDB" id="A0AAX2IBX2"/>
<dbReference type="InterPro" id="IPR029068">
    <property type="entry name" value="Glyas_Bleomycin-R_OHBP_Dase"/>
</dbReference>
<evidence type="ECO:0000259" key="2">
    <source>
        <dbReference type="PROSITE" id="PS51819"/>
    </source>
</evidence>
<reference evidence="3 4" key="1">
    <citation type="submission" date="2018-06" db="EMBL/GenBank/DDBJ databases">
        <authorList>
            <consortium name="Pathogen Informatics"/>
            <person name="Doyle S."/>
        </authorList>
    </citation>
    <scope>NUCLEOTIDE SEQUENCE [LARGE SCALE GENOMIC DNA]</scope>
    <source>
        <strain evidence="3 4">NCTC11653</strain>
    </source>
</reference>
<keyword evidence="1" id="KW-1133">Transmembrane helix</keyword>
<dbReference type="EMBL" id="UAVP01000008">
    <property type="protein sequence ID" value="SQA75544.1"/>
    <property type="molecule type" value="Genomic_DNA"/>
</dbReference>
<evidence type="ECO:0000313" key="3">
    <source>
        <dbReference type="EMBL" id="SQA75544.1"/>
    </source>
</evidence>
<dbReference type="Gene3D" id="3.30.720.110">
    <property type="match status" value="1"/>
</dbReference>
<evidence type="ECO:0000313" key="4">
    <source>
        <dbReference type="Proteomes" id="UP000249902"/>
    </source>
</evidence>
<sequence>MAIHRARCWAEECPFFTIVFPVLAVLLLPNNKYIIRMKLNAGIITEKLAESKAFYTQVLQFGVTFENDFYLLLHTPNQEAEISFLLPNHPSQQSLFQKPFTQQGVYLTIEVENVDEYYHKLKEQGVPISIDLREEPWGDRHFAIIDPNGIGIDIVTYSAPE</sequence>
<dbReference type="Gene3D" id="3.30.720.120">
    <property type="match status" value="1"/>
</dbReference>
<proteinExistence type="predicted"/>
<organism evidence="3 4">
    <name type="scientific">Capnocytophaga sputigena</name>
    <dbReference type="NCBI Taxonomy" id="1019"/>
    <lineage>
        <taxon>Bacteria</taxon>
        <taxon>Pseudomonadati</taxon>
        <taxon>Bacteroidota</taxon>
        <taxon>Flavobacteriia</taxon>
        <taxon>Flavobacteriales</taxon>
        <taxon>Flavobacteriaceae</taxon>
        <taxon>Capnocytophaga</taxon>
    </lineage>
</organism>
<protein>
    <submittedName>
        <fullName evidence="3">Glyoxalase-like domain</fullName>
    </submittedName>
</protein>
<dbReference type="InterPro" id="IPR037523">
    <property type="entry name" value="VOC_core"/>
</dbReference>
<dbReference type="SUPFAM" id="SSF54593">
    <property type="entry name" value="Glyoxalase/Bleomycin resistance protein/Dihydroxybiphenyl dioxygenase"/>
    <property type="match status" value="1"/>
</dbReference>
<gene>
    <name evidence="3" type="ORF">NCTC11653_01449</name>
</gene>
<evidence type="ECO:0000256" key="1">
    <source>
        <dbReference type="SAM" id="Phobius"/>
    </source>
</evidence>
<dbReference type="InterPro" id="IPR004360">
    <property type="entry name" value="Glyas_Fos-R_dOase_dom"/>
</dbReference>
<name>A0AAX2IBX2_CAPSP</name>
<keyword evidence="1" id="KW-0812">Transmembrane</keyword>
<dbReference type="Pfam" id="PF00903">
    <property type="entry name" value="Glyoxalase"/>
    <property type="match status" value="1"/>
</dbReference>